<dbReference type="PANTHER" id="PTHR42865">
    <property type="entry name" value="PROTON/GLUTAMATE-ASPARTATE SYMPORTER"/>
    <property type="match status" value="1"/>
</dbReference>
<keyword evidence="2" id="KW-0813">Transport</keyword>
<sequence>MENKKVSIWKNYRFPIILISSIILGSIIGIVMGKKAVILKPFGDIFLNLMFTAVVPLVFVTITSAVGNMINMKRLGKILGSMLMVFITTGAIASVFIIVTVKVFPPTAGIGFKLEPGKATEAVNLGQQIVKTITVDDFTGLLSKANMLPLIIFSIIFGICVSLTSDEDNVVAKGLDALSKVLMKFINIIMYYAPIGLGAYFASLIGEFGPELLGSYAKVIAVYYPLCVGYFIVAFTAYSYFAGGKNGVKIFFKNILPPTATSLATQSSIATLPVNLEATYRMGVPKDIREIILPIGATMHMDGTCLSSILKIAFLFGVFGKDFSGTGIYLTSILVAVLGGVVMSGVPGGGLIGEMLIVNLFGFPPEAFPIIATIGFLVDPPATMINATGDAVTSMMVTRILEGKNWLKNKIVE</sequence>
<keyword evidence="4 7" id="KW-0812">Transmembrane</keyword>
<protein>
    <submittedName>
        <fullName evidence="8">Dicarboxylate/amino acid:cation symporter</fullName>
    </submittedName>
</protein>
<dbReference type="RefSeq" id="WP_268062609.1">
    <property type="nucleotide sequence ID" value="NZ_JAPQFJ010000021.1"/>
</dbReference>
<keyword evidence="5 7" id="KW-1133">Transmembrane helix</keyword>
<accession>A0ABT4DDA7</accession>
<feature type="transmembrane region" description="Helical" evidence="7">
    <location>
        <begin position="45"/>
        <end position="66"/>
    </location>
</feature>
<keyword evidence="3" id="KW-1003">Cell membrane</keyword>
<gene>
    <name evidence="8" type="ORF">OW729_16270</name>
</gene>
<evidence type="ECO:0000256" key="2">
    <source>
        <dbReference type="ARBA" id="ARBA00022448"/>
    </source>
</evidence>
<feature type="transmembrane region" description="Helical" evidence="7">
    <location>
        <begin position="222"/>
        <end position="243"/>
    </location>
</feature>
<dbReference type="Pfam" id="PF00375">
    <property type="entry name" value="SDF"/>
    <property type="match status" value="1"/>
</dbReference>
<feature type="transmembrane region" description="Helical" evidence="7">
    <location>
        <begin position="12"/>
        <end position="33"/>
    </location>
</feature>
<evidence type="ECO:0000313" key="8">
    <source>
        <dbReference type="EMBL" id="MCY6960173.1"/>
    </source>
</evidence>
<feature type="transmembrane region" description="Helical" evidence="7">
    <location>
        <begin position="185"/>
        <end position="202"/>
    </location>
</feature>
<feature type="transmembrane region" description="Helical" evidence="7">
    <location>
        <begin position="147"/>
        <end position="164"/>
    </location>
</feature>
<evidence type="ECO:0000313" key="9">
    <source>
        <dbReference type="Proteomes" id="UP001144612"/>
    </source>
</evidence>
<dbReference type="InterPro" id="IPR036458">
    <property type="entry name" value="Na:dicarbo_symporter_sf"/>
</dbReference>
<dbReference type="InterPro" id="IPR001991">
    <property type="entry name" value="Na-dicarboxylate_symporter"/>
</dbReference>
<proteinExistence type="predicted"/>
<feature type="transmembrane region" description="Helical" evidence="7">
    <location>
        <begin position="328"/>
        <end position="346"/>
    </location>
</feature>
<dbReference type="Gene3D" id="1.10.3860.10">
    <property type="entry name" value="Sodium:dicarboxylate symporter"/>
    <property type="match status" value="1"/>
</dbReference>
<dbReference type="EMBL" id="JAPQFJ010000021">
    <property type="protein sequence ID" value="MCY6960173.1"/>
    <property type="molecule type" value="Genomic_DNA"/>
</dbReference>
<name>A0ABT4DDA7_9CLOT</name>
<reference evidence="8" key="1">
    <citation type="submission" date="2022-12" db="EMBL/GenBank/DDBJ databases">
        <title>Clostridium sp. nov., isolated from industrial wastewater.</title>
        <authorList>
            <person name="Jiayan W."/>
        </authorList>
    </citation>
    <scope>NUCLEOTIDE SEQUENCE</scope>
    <source>
        <strain evidence="8">ZC22-4</strain>
    </source>
</reference>
<dbReference type="PRINTS" id="PR00173">
    <property type="entry name" value="EDTRNSPORT"/>
</dbReference>
<keyword evidence="9" id="KW-1185">Reference proteome</keyword>
<evidence type="ECO:0000256" key="1">
    <source>
        <dbReference type="ARBA" id="ARBA00004651"/>
    </source>
</evidence>
<comment type="subcellular location">
    <subcellularLocation>
        <location evidence="1">Cell membrane</location>
        <topology evidence="1">Multi-pass membrane protein</topology>
    </subcellularLocation>
</comment>
<evidence type="ECO:0000256" key="7">
    <source>
        <dbReference type="SAM" id="Phobius"/>
    </source>
</evidence>
<dbReference type="Proteomes" id="UP001144612">
    <property type="component" value="Unassembled WGS sequence"/>
</dbReference>
<evidence type="ECO:0000256" key="4">
    <source>
        <dbReference type="ARBA" id="ARBA00022692"/>
    </source>
</evidence>
<keyword evidence="6 7" id="KW-0472">Membrane</keyword>
<evidence type="ECO:0000256" key="5">
    <source>
        <dbReference type="ARBA" id="ARBA00022989"/>
    </source>
</evidence>
<organism evidence="8 9">
    <name type="scientific">Clostridium brassicae</name>
    <dbReference type="NCBI Taxonomy" id="2999072"/>
    <lineage>
        <taxon>Bacteria</taxon>
        <taxon>Bacillati</taxon>
        <taxon>Bacillota</taxon>
        <taxon>Clostridia</taxon>
        <taxon>Eubacteriales</taxon>
        <taxon>Clostridiaceae</taxon>
        <taxon>Clostridium</taxon>
    </lineage>
</organism>
<dbReference type="SUPFAM" id="SSF118215">
    <property type="entry name" value="Proton glutamate symport protein"/>
    <property type="match status" value="1"/>
</dbReference>
<dbReference type="PANTHER" id="PTHR42865:SF7">
    <property type="entry name" value="PROTON_GLUTAMATE-ASPARTATE SYMPORTER"/>
    <property type="match status" value="1"/>
</dbReference>
<comment type="caution">
    <text evidence="8">The sequence shown here is derived from an EMBL/GenBank/DDBJ whole genome shotgun (WGS) entry which is preliminary data.</text>
</comment>
<evidence type="ECO:0000256" key="3">
    <source>
        <dbReference type="ARBA" id="ARBA00022475"/>
    </source>
</evidence>
<feature type="transmembrane region" description="Helical" evidence="7">
    <location>
        <begin position="78"/>
        <end position="99"/>
    </location>
</feature>
<evidence type="ECO:0000256" key="6">
    <source>
        <dbReference type="ARBA" id="ARBA00023136"/>
    </source>
</evidence>